<accession>A0A4R1HPL9</accession>
<dbReference type="InterPro" id="IPR050596">
    <property type="entry name" value="AspAT/PAT-like"/>
</dbReference>
<dbReference type="NCBIfam" id="NF005732">
    <property type="entry name" value="PRK07550.1"/>
    <property type="match status" value="1"/>
</dbReference>
<evidence type="ECO:0000256" key="3">
    <source>
        <dbReference type="ARBA" id="ARBA00022576"/>
    </source>
</evidence>
<dbReference type="GO" id="GO:0008483">
    <property type="term" value="F:transaminase activity"/>
    <property type="evidence" value="ECO:0007669"/>
    <property type="project" value="UniProtKB-KW"/>
</dbReference>
<comment type="cofactor">
    <cofactor evidence="1 6">
        <name>pyridoxal 5'-phosphate</name>
        <dbReference type="ChEBI" id="CHEBI:597326"/>
    </cofactor>
</comment>
<dbReference type="GO" id="GO:0030170">
    <property type="term" value="F:pyridoxal phosphate binding"/>
    <property type="evidence" value="ECO:0007669"/>
    <property type="project" value="InterPro"/>
</dbReference>
<dbReference type="Pfam" id="PF00155">
    <property type="entry name" value="Aminotran_1_2"/>
    <property type="match status" value="1"/>
</dbReference>
<dbReference type="Proteomes" id="UP000295560">
    <property type="component" value="Unassembled WGS sequence"/>
</dbReference>
<dbReference type="InterPro" id="IPR015424">
    <property type="entry name" value="PyrdxlP-dep_Trfase"/>
</dbReference>
<dbReference type="PRINTS" id="PR00753">
    <property type="entry name" value="ACCSYNTHASE"/>
</dbReference>
<dbReference type="InterPro" id="IPR015421">
    <property type="entry name" value="PyrdxlP-dep_Trfase_major"/>
</dbReference>
<dbReference type="AlphaFoldDB" id="A0A4R1HPL9"/>
<comment type="caution">
    <text evidence="8">The sequence shown here is derived from an EMBL/GenBank/DDBJ whole genome shotgun (WGS) entry which is preliminary data.</text>
</comment>
<dbReference type="EC" id="2.6.1.-" evidence="6"/>
<dbReference type="EMBL" id="SMFZ01000002">
    <property type="protein sequence ID" value="TCK22360.1"/>
    <property type="molecule type" value="Genomic_DNA"/>
</dbReference>
<evidence type="ECO:0000256" key="2">
    <source>
        <dbReference type="ARBA" id="ARBA00007441"/>
    </source>
</evidence>
<gene>
    <name evidence="8" type="ORF">EV378_6362</name>
</gene>
<name>A0A4R1HPL9_PSEEN</name>
<dbReference type="PANTHER" id="PTHR46383:SF1">
    <property type="entry name" value="ASPARTATE AMINOTRANSFERASE"/>
    <property type="match status" value="1"/>
</dbReference>
<evidence type="ECO:0000256" key="4">
    <source>
        <dbReference type="ARBA" id="ARBA00022679"/>
    </source>
</evidence>
<evidence type="ECO:0000256" key="6">
    <source>
        <dbReference type="RuleBase" id="RU000481"/>
    </source>
</evidence>
<dbReference type="Gene3D" id="3.40.640.10">
    <property type="entry name" value="Type I PLP-dependent aspartate aminotransferase-like (Major domain)"/>
    <property type="match status" value="1"/>
</dbReference>
<evidence type="ECO:0000313" key="9">
    <source>
        <dbReference type="Proteomes" id="UP000295560"/>
    </source>
</evidence>
<evidence type="ECO:0000256" key="5">
    <source>
        <dbReference type="ARBA" id="ARBA00022898"/>
    </source>
</evidence>
<proteinExistence type="inferred from homology"/>
<keyword evidence="9" id="KW-1185">Reference proteome</keyword>
<dbReference type="PROSITE" id="PS00105">
    <property type="entry name" value="AA_TRANSFER_CLASS_1"/>
    <property type="match status" value="1"/>
</dbReference>
<dbReference type="InterPro" id="IPR004838">
    <property type="entry name" value="NHTrfase_class1_PyrdxlP-BS"/>
</dbReference>
<organism evidence="8 9">
    <name type="scientific">Pseudonocardia endophytica</name>
    <dbReference type="NCBI Taxonomy" id="401976"/>
    <lineage>
        <taxon>Bacteria</taxon>
        <taxon>Bacillati</taxon>
        <taxon>Actinomycetota</taxon>
        <taxon>Actinomycetes</taxon>
        <taxon>Pseudonocardiales</taxon>
        <taxon>Pseudonocardiaceae</taxon>
        <taxon>Pseudonocardia</taxon>
    </lineage>
</organism>
<protein>
    <recommendedName>
        <fullName evidence="6">Aminotransferase</fullName>
        <ecNumber evidence="6">2.6.1.-</ecNumber>
    </recommendedName>
</protein>
<comment type="similarity">
    <text evidence="2 6">Belongs to the class-I pyridoxal-phosphate-dependent aminotransferase family.</text>
</comment>
<sequence>MQMSPRAVSGIDSPIGAAKALLARWPGGGTLLDLSQAAPPWPAPAEIVDHVRDVAREDRLSGYTPVPGIPKLRSAVADELSRDYAGAVEPGDVVVTAGCNQAFCVVAAALTTPGDEVVTPLPYYFNHDMWLRMNGVRPVYLEPGDDLVPRASDAAALITERTRAISLVTPGNPSGVTIPPEVIAEFAELAARYDVALVLDETYRSFRDTDAPPHALFADPAWRRTVVSLHSFSKDLAIPGYRVGAVVASPELGREVLKVMDCVAICSPQIGQEAAWAGLTGARAWRADRAAEIARRRAAFAEVMADRPGGFEMLALGGFFAWVRHPFDDRPTPEVVEDLLLTHDTLVIPGTAFLPDDRRTMRISVSNADSPAIALLADRLRAIGTRSTHGIR</sequence>
<keyword evidence="4 6" id="KW-0808">Transferase</keyword>
<reference evidence="8 9" key="1">
    <citation type="submission" date="2019-03" db="EMBL/GenBank/DDBJ databases">
        <title>Sequencing the genomes of 1000 actinobacteria strains.</title>
        <authorList>
            <person name="Klenk H.-P."/>
        </authorList>
    </citation>
    <scope>NUCLEOTIDE SEQUENCE [LARGE SCALE GENOMIC DNA]</scope>
    <source>
        <strain evidence="8 9">DSM 44969</strain>
    </source>
</reference>
<evidence type="ECO:0000259" key="7">
    <source>
        <dbReference type="Pfam" id="PF00155"/>
    </source>
</evidence>
<dbReference type="PANTHER" id="PTHR46383">
    <property type="entry name" value="ASPARTATE AMINOTRANSFERASE"/>
    <property type="match status" value="1"/>
</dbReference>
<evidence type="ECO:0000313" key="8">
    <source>
        <dbReference type="EMBL" id="TCK22360.1"/>
    </source>
</evidence>
<dbReference type="SUPFAM" id="SSF53383">
    <property type="entry name" value="PLP-dependent transferases"/>
    <property type="match status" value="1"/>
</dbReference>
<feature type="domain" description="Aminotransferase class I/classII large" evidence="7">
    <location>
        <begin position="32"/>
        <end position="380"/>
    </location>
</feature>
<evidence type="ECO:0000256" key="1">
    <source>
        <dbReference type="ARBA" id="ARBA00001933"/>
    </source>
</evidence>
<keyword evidence="5" id="KW-0663">Pyridoxal phosphate</keyword>
<dbReference type="CDD" id="cd00609">
    <property type="entry name" value="AAT_like"/>
    <property type="match status" value="1"/>
</dbReference>
<dbReference type="GO" id="GO:0006520">
    <property type="term" value="P:amino acid metabolic process"/>
    <property type="evidence" value="ECO:0007669"/>
    <property type="project" value="InterPro"/>
</dbReference>
<keyword evidence="3 6" id="KW-0032">Aminotransferase</keyword>
<dbReference type="OrthoDB" id="9763453at2"/>
<dbReference type="InterPro" id="IPR004839">
    <property type="entry name" value="Aminotransferase_I/II_large"/>
</dbReference>